<reference evidence="2" key="1">
    <citation type="submission" date="2022-11" db="EMBL/GenBank/DDBJ databases">
        <authorList>
            <person name="Petersen C."/>
        </authorList>
    </citation>
    <scope>NUCLEOTIDE SEQUENCE</scope>
    <source>
        <strain evidence="2">IBT 20477</strain>
    </source>
</reference>
<dbReference type="EMBL" id="JAPQKQ010000005">
    <property type="protein sequence ID" value="KAJ5196875.1"/>
    <property type="molecule type" value="Genomic_DNA"/>
</dbReference>
<reference evidence="2" key="2">
    <citation type="journal article" date="2023" name="IMA Fungus">
        <title>Comparative genomic study of the Penicillium genus elucidates a diverse pangenome and 15 lateral gene transfer events.</title>
        <authorList>
            <person name="Petersen C."/>
            <person name="Sorensen T."/>
            <person name="Nielsen M.R."/>
            <person name="Sondergaard T.E."/>
            <person name="Sorensen J.L."/>
            <person name="Fitzpatrick D.A."/>
            <person name="Frisvad J.C."/>
            <person name="Nielsen K.L."/>
        </authorList>
    </citation>
    <scope>NUCLEOTIDE SEQUENCE</scope>
    <source>
        <strain evidence="2">IBT 20477</strain>
    </source>
</reference>
<comment type="caution">
    <text evidence="2">The sequence shown here is derived from an EMBL/GenBank/DDBJ whole genome shotgun (WGS) entry which is preliminary data.</text>
</comment>
<protein>
    <submittedName>
        <fullName evidence="2">Uncharacterized protein</fullName>
    </submittedName>
</protein>
<organism evidence="2 3">
    <name type="scientific">Penicillium cf. viridicatum</name>
    <dbReference type="NCBI Taxonomy" id="2972119"/>
    <lineage>
        <taxon>Eukaryota</taxon>
        <taxon>Fungi</taxon>
        <taxon>Dikarya</taxon>
        <taxon>Ascomycota</taxon>
        <taxon>Pezizomycotina</taxon>
        <taxon>Eurotiomycetes</taxon>
        <taxon>Eurotiomycetidae</taxon>
        <taxon>Eurotiales</taxon>
        <taxon>Aspergillaceae</taxon>
        <taxon>Penicillium</taxon>
    </lineage>
</organism>
<feature type="region of interest" description="Disordered" evidence="1">
    <location>
        <begin position="1"/>
        <end position="25"/>
    </location>
</feature>
<gene>
    <name evidence="2" type="ORF">N7449_007354</name>
</gene>
<evidence type="ECO:0000256" key="1">
    <source>
        <dbReference type="SAM" id="MobiDB-lite"/>
    </source>
</evidence>
<feature type="region of interest" description="Disordered" evidence="1">
    <location>
        <begin position="265"/>
        <end position="329"/>
    </location>
</feature>
<feature type="compositionally biased region" description="Basic and acidic residues" evidence="1">
    <location>
        <begin position="227"/>
        <end position="238"/>
    </location>
</feature>
<name>A0A9W9JL20_9EURO</name>
<proteinExistence type="predicted"/>
<feature type="compositionally biased region" description="Basic and acidic residues" evidence="1">
    <location>
        <begin position="1"/>
        <end position="21"/>
    </location>
</feature>
<feature type="region of interest" description="Disordered" evidence="1">
    <location>
        <begin position="219"/>
        <end position="240"/>
    </location>
</feature>
<feature type="compositionally biased region" description="Polar residues" evidence="1">
    <location>
        <begin position="305"/>
        <end position="314"/>
    </location>
</feature>
<evidence type="ECO:0000313" key="3">
    <source>
        <dbReference type="Proteomes" id="UP001150942"/>
    </source>
</evidence>
<dbReference type="Proteomes" id="UP001150942">
    <property type="component" value="Unassembled WGS sequence"/>
</dbReference>
<dbReference type="AlphaFoldDB" id="A0A9W9JL20"/>
<accession>A0A9W9JL20</accession>
<sequence length="329" mass="37481">MIEREYITHERHDKESDHTSDSDYDEEDTVLARGWPRHHCNRSALYGPPKTYTLETRSRQIFENGLMRMASVDLISAINSLQYLPFRHYDIVETVADEHRVQELFWNFSYYVDVLSTESSSHTQACERGGVDGIGQLDERTLAKHGCTGDATRASRGTPILFGRLSDDGKDSTVPLTIPSAGKKVGSRHPEGFDDYEAYVFQKLGEFSVRGKEKFGCNEVISPDPSRPQDQRSWERASPEVSVVQARMESRRLQEIEKKKIQKEMEVDPEMHPSRTSFWFAPPWDKRKAPPTPPTPTGDCAAPQRSMTRQTSSKGRVMEPPLFDAPKED</sequence>
<evidence type="ECO:0000313" key="2">
    <source>
        <dbReference type="EMBL" id="KAJ5196875.1"/>
    </source>
</evidence>
<keyword evidence="3" id="KW-1185">Reference proteome</keyword>
<dbReference type="OrthoDB" id="10549670at2759"/>